<dbReference type="PANTHER" id="PTHR38479:SF2">
    <property type="entry name" value="WINGED HELIX DNA-BINDING DOMAIN-CONTAINING PROTEIN"/>
    <property type="match status" value="1"/>
</dbReference>
<organism evidence="1 2">
    <name type="scientific">Antrihabitans stalactiti</name>
    <dbReference type="NCBI Taxonomy" id="2584121"/>
    <lineage>
        <taxon>Bacteria</taxon>
        <taxon>Bacillati</taxon>
        <taxon>Actinomycetota</taxon>
        <taxon>Actinomycetes</taxon>
        <taxon>Mycobacteriales</taxon>
        <taxon>Nocardiaceae</taxon>
        <taxon>Antrihabitans</taxon>
    </lineage>
</organism>
<comment type="caution">
    <text evidence="1">The sequence shown here is derived from an EMBL/GenBank/DDBJ whole genome shotgun (WGS) entry which is preliminary data.</text>
</comment>
<reference evidence="1 2" key="2">
    <citation type="submission" date="2020-06" db="EMBL/GenBank/DDBJ databases">
        <title>Antribacter stalactiti gen. nov., sp. nov., a new member of the family Nacardiaceae isolated from a cave.</title>
        <authorList>
            <person name="Kim I.S."/>
        </authorList>
    </citation>
    <scope>NUCLEOTIDE SEQUENCE [LARGE SCALE GENOMIC DNA]</scope>
    <source>
        <strain evidence="1 2">YC2-7</strain>
    </source>
</reference>
<keyword evidence="1" id="KW-0238">DNA-binding</keyword>
<dbReference type="Pfam" id="PF06224">
    <property type="entry name" value="AlkZ-like"/>
    <property type="match status" value="1"/>
</dbReference>
<sequence length="368" mass="40817">MTAVLTQRALNRATLARQHLLARSATSTIDFVTHAYGLQAQSPTAPYFAAWARLERFEPQQLSDLILDRRAVRIVVMRGTVHLLAADDARVLRPLVQPIMVRDLAQNALYAAGLRDIDFDELASVGRELVEQSPMTLADLRPIFAQRWPDRDPAALAHGLRNLLALVQVPPRGVWGRSGQPTLTTLENWAGKPPILEPSPDDMLLRYLAAYGPATVLDVQAWSGLTRLGEVMERLRPQLVTFRSESGAELFDLLDAPRPDAGVTAPVRILAPFDNVLLSYADRTRIMDEEYKKSVFTINGIIKPAVLVNGRVAGYCALSNAKKAAKLDVSMFTQPAKTHLAAIEREGRRLLEFAHPTVENRDVHIHPL</sequence>
<accession>A0A848KM40</accession>
<proteinExistence type="predicted"/>
<gene>
    <name evidence="1" type="ORF">FGL95_22045</name>
</gene>
<dbReference type="AlphaFoldDB" id="A0A848KM40"/>
<protein>
    <submittedName>
        <fullName evidence="1">Winged helix DNA-binding domain-containing protein</fullName>
    </submittedName>
</protein>
<evidence type="ECO:0000313" key="2">
    <source>
        <dbReference type="Proteomes" id="UP000535543"/>
    </source>
</evidence>
<reference evidence="1 2" key="1">
    <citation type="submission" date="2019-05" db="EMBL/GenBank/DDBJ databases">
        <authorList>
            <person name="Lee S.D."/>
        </authorList>
    </citation>
    <scope>NUCLEOTIDE SEQUENCE [LARGE SCALE GENOMIC DNA]</scope>
    <source>
        <strain evidence="1 2">YC2-7</strain>
    </source>
</reference>
<evidence type="ECO:0000313" key="1">
    <source>
        <dbReference type="EMBL" id="NMN97722.1"/>
    </source>
</evidence>
<dbReference type="PANTHER" id="PTHR38479">
    <property type="entry name" value="LMO0824 PROTEIN"/>
    <property type="match status" value="1"/>
</dbReference>
<keyword evidence="2" id="KW-1185">Reference proteome</keyword>
<dbReference type="RefSeq" id="WP_169590803.1">
    <property type="nucleotide sequence ID" value="NZ_VCQU01000008.1"/>
</dbReference>
<dbReference type="GO" id="GO:0003677">
    <property type="term" value="F:DNA binding"/>
    <property type="evidence" value="ECO:0007669"/>
    <property type="project" value="UniProtKB-KW"/>
</dbReference>
<dbReference type="EMBL" id="VCQU01000008">
    <property type="protein sequence ID" value="NMN97722.1"/>
    <property type="molecule type" value="Genomic_DNA"/>
</dbReference>
<dbReference type="InterPro" id="IPR009351">
    <property type="entry name" value="AlkZ-like"/>
</dbReference>
<name>A0A848KM40_9NOCA</name>
<dbReference type="Proteomes" id="UP000535543">
    <property type="component" value="Unassembled WGS sequence"/>
</dbReference>